<dbReference type="SFLD" id="SFLDG01129">
    <property type="entry name" value="C1.5:_HAD__Beta-PGM__Phosphata"/>
    <property type="match status" value="1"/>
</dbReference>
<keyword evidence="1 3" id="KW-0378">Hydrolase</keyword>
<dbReference type="OrthoDB" id="9809962at2"/>
<dbReference type="InterPro" id="IPR023214">
    <property type="entry name" value="HAD_sf"/>
</dbReference>
<dbReference type="Proteomes" id="UP000271374">
    <property type="component" value="Unassembled WGS sequence"/>
</dbReference>
<dbReference type="InterPro" id="IPR006439">
    <property type="entry name" value="HAD-SF_hydro_IA"/>
</dbReference>
<accession>A0A3S0IQJ0</accession>
<dbReference type="InterPro" id="IPR051400">
    <property type="entry name" value="HAD-like_hydrolase"/>
</dbReference>
<comment type="pathway">
    <text evidence="3">Amino-acid biosynthesis; L-serine biosynthesis; L-serine from 3-phospho-D-glycerate: step 3/3.</text>
</comment>
<name>A0A3S0IQJ0_9BACI</name>
<gene>
    <name evidence="4" type="ORF">EKG37_15885</name>
</gene>
<keyword evidence="2 3" id="KW-0460">Magnesium</keyword>
<dbReference type="InterPro" id="IPR036412">
    <property type="entry name" value="HAD-like_sf"/>
</dbReference>
<dbReference type="Gene3D" id="1.20.120.710">
    <property type="entry name" value="Haloacid dehalogenase hydrolase-like domain"/>
    <property type="match status" value="1"/>
</dbReference>
<evidence type="ECO:0000256" key="2">
    <source>
        <dbReference type="ARBA" id="ARBA00022842"/>
    </source>
</evidence>
<dbReference type="NCBIfam" id="TIGR01509">
    <property type="entry name" value="HAD-SF-IA-v3"/>
    <property type="match status" value="1"/>
</dbReference>
<evidence type="ECO:0000313" key="4">
    <source>
        <dbReference type="EMBL" id="RTR29211.1"/>
    </source>
</evidence>
<dbReference type="GO" id="GO:0036424">
    <property type="term" value="F:L-phosphoserine phosphatase activity"/>
    <property type="evidence" value="ECO:0007669"/>
    <property type="project" value="UniProtKB-UniRule"/>
</dbReference>
<comment type="similarity">
    <text evidence="3">Belongs to the HAD-like hydrolase superfamily.</text>
</comment>
<keyword evidence="3" id="KW-0170">Cobalt</keyword>
<dbReference type="EC" id="3.1.3.3" evidence="3"/>
<dbReference type="SUPFAM" id="SSF56784">
    <property type="entry name" value="HAD-like"/>
    <property type="match status" value="1"/>
</dbReference>
<dbReference type="NCBIfam" id="TIGR01549">
    <property type="entry name" value="HAD-SF-IA-v1"/>
    <property type="match status" value="1"/>
</dbReference>
<keyword evidence="3" id="KW-0028">Amino-acid biosynthesis</keyword>
<protein>
    <recommendedName>
        <fullName evidence="3">Phosphoserine phosphatase</fullName>
        <shortName evidence="3">PSP</shortName>
        <ecNumber evidence="3">3.1.3.3</ecNumber>
    </recommendedName>
</protein>
<comment type="catalytic activity">
    <reaction evidence="3">
        <text>O-phospho-D-serine + H2O = D-serine + phosphate</text>
        <dbReference type="Rhea" id="RHEA:24873"/>
        <dbReference type="ChEBI" id="CHEBI:15377"/>
        <dbReference type="ChEBI" id="CHEBI:35247"/>
        <dbReference type="ChEBI" id="CHEBI:43474"/>
        <dbReference type="ChEBI" id="CHEBI:58680"/>
        <dbReference type="EC" id="3.1.3.3"/>
    </reaction>
</comment>
<sequence>MIKAVIFDLDDTLLWDQKSVKEAFVATCKVAEEKYGIPHEELEASVREKASEIYASYETFPFTKMIGINPFEGLWGNFLDDTDDFRKMKEIVPTYRKEAWTQGLLALGIDDPVFGAELAERFPQERRNKPFVYEETFAVLDKLKGKYKLLLLTNGSPDLQNTKLAITPEIAPYFDEIVISGAFGRGKPDPSIFEHALQIMNVSKDEAIMVGDNLMTDILGASRVGMKSVWINRHDKERNEVIPDYEIKHLEELFEIIETLNSGVRR</sequence>
<keyword evidence="3" id="KW-0718">Serine biosynthesis</keyword>
<dbReference type="Gene3D" id="3.40.50.1000">
    <property type="entry name" value="HAD superfamily/HAD-like"/>
    <property type="match status" value="1"/>
</dbReference>
<comment type="catalytic activity">
    <reaction evidence="3">
        <text>O-phospho-L-serine + H2O = L-serine + phosphate</text>
        <dbReference type="Rhea" id="RHEA:21208"/>
        <dbReference type="ChEBI" id="CHEBI:15377"/>
        <dbReference type="ChEBI" id="CHEBI:33384"/>
        <dbReference type="ChEBI" id="CHEBI:43474"/>
        <dbReference type="ChEBI" id="CHEBI:57524"/>
        <dbReference type="EC" id="3.1.3.3"/>
    </reaction>
</comment>
<evidence type="ECO:0000256" key="1">
    <source>
        <dbReference type="ARBA" id="ARBA00022801"/>
    </source>
</evidence>
<comment type="caution">
    <text evidence="4">The sequence shown here is derived from an EMBL/GenBank/DDBJ whole genome shotgun (WGS) entry which is preliminary data.</text>
</comment>
<dbReference type="PANTHER" id="PTHR46470">
    <property type="entry name" value="N-ACYLNEURAMINATE-9-PHOSPHATASE"/>
    <property type="match status" value="1"/>
</dbReference>
<dbReference type="InterPro" id="IPR044266">
    <property type="entry name" value="PSP_YsaA"/>
</dbReference>
<dbReference type="Pfam" id="PF00702">
    <property type="entry name" value="Hydrolase"/>
    <property type="match status" value="1"/>
</dbReference>
<reference evidence="4 5" key="1">
    <citation type="submission" date="2018-12" db="EMBL/GenBank/DDBJ databases">
        <title>Bacillus yapensis draft genome sequence.</title>
        <authorList>
            <person name="Yu L."/>
            <person name="Xu X."/>
            <person name="Tang X."/>
        </authorList>
    </citation>
    <scope>NUCLEOTIDE SEQUENCE [LARGE SCALE GENOMIC DNA]</scope>
    <source>
        <strain evidence="4 5">XXST-01</strain>
    </source>
</reference>
<evidence type="ECO:0000256" key="3">
    <source>
        <dbReference type="HAMAP-Rule" id="MF_02240"/>
    </source>
</evidence>
<evidence type="ECO:0000313" key="5">
    <source>
        <dbReference type="Proteomes" id="UP000271374"/>
    </source>
</evidence>
<proteinExistence type="inferred from homology"/>
<comment type="function">
    <text evidence="3">Catalyzes the last step of the phosphorylated serine biosynthetic pathway, i.e. dephosphorylation of O-phospho-L-serine to form L-serine.</text>
</comment>
<keyword evidence="5" id="KW-1185">Reference proteome</keyword>
<dbReference type="RefSeq" id="WP_126409792.1">
    <property type="nucleotide sequence ID" value="NZ_RXNT01000013.1"/>
</dbReference>
<dbReference type="SFLD" id="SFLDG01135">
    <property type="entry name" value="C1.5.6:_HAD__Beta-PGM__Phospha"/>
    <property type="match status" value="1"/>
</dbReference>
<dbReference type="EMBL" id="RXNT01000013">
    <property type="protein sequence ID" value="RTR29211.1"/>
    <property type="molecule type" value="Genomic_DNA"/>
</dbReference>
<comment type="cofactor">
    <cofactor evidence="3">
        <name>Mg(2+)</name>
        <dbReference type="ChEBI" id="CHEBI:18420"/>
    </cofactor>
    <cofactor evidence="3">
        <name>Co(2+)</name>
        <dbReference type="ChEBI" id="CHEBI:48828"/>
    </cofactor>
</comment>
<organism evidence="4 5">
    <name type="scientific">Bacillus yapensis</name>
    <dbReference type="NCBI Taxonomy" id="2492960"/>
    <lineage>
        <taxon>Bacteria</taxon>
        <taxon>Bacillati</taxon>
        <taxon>Bacillota</taxon>
        <taxon>Bacilli</taxon>
        <taxon>Bacillales</taxon>
        <taxon>Bacillaceae</taxon>
        <taxon>Bacillus</taxon>
    </lineage>
</organism>
<dbReference type="PANTHER" id="PTHR46470:SF3">
    <property type="entry name" value="N-ACYLNEURAMINATE-9-PHOSPHATASE"/>
    <property type="match status" value="1"/>
</dbReference>
<dbReference type="HAMAP" id="MF_02240">
    <property type="entry name" value="PSP"/>
    <property type="match status" value="1"/>
</dbReference>
<dbReference type="AlphaFoldDB" id="A0A3S0IQJ0"/>
<dbReference type="SFLD" id="SFLDS00003">
    <property type="entry name" value="Haloacid_Dehalogenase"/>
    <property type="match status" value="1"/>
</dbReference>
<dbReference type="GO" id="GO:0006564">
    <property type="term" value="P:L-serine biosynthetic process"/>
    <property type="evidence" value="ECO:0007669"/>
    <property type="project" value="UniProtKB-UniRule"/>
</dbReference>